<sequence length="187" mass="21051">MLDVAIYERQTPLTVNNAEYEKRCGSGSPPDHVCFTFLAGDASNVDVSITKGEFAYPATDVLVKDDAYHDFTIDDTSKSFSMYWMDTHVMLIYNPIATKKGCYNLQVMAPDDSNARIWVNDGILGEGIDLDSDQTDVHSRDFCTKWIRPHVANDRKSPRRSRLLAHSHLHSSIRIIDSHAFTVPLSV</sequence>
<evidence type="ECO:0000313" key="2">
    <source>
        <dbReference type="Proteomes" id="UP000325008"/>
    </source>
</evidence>
<dbReference type="AlphaFoldDB" id="A0A5C3FFW2"/>
<gene>
    <name evidence="1" type="ORF">PSANT_00730</name>
</gene>
<organism evidence="1 2">
    <name type="scientific">Pseudozyma antarctica</name>
    <name type="common">Yeast</name>
    <name type="synonym">Candida antarctica</name>
    <dbReference type="NCBI Taxonomy" id="84753"/>
    <lineage>
        <taxon>Eukaryota</taxon>
        <taxon>Fungi</taxon>
        <taxon>Dikarya</taxon>
        <taxon>Basidiomycota</taxon>
        <taxon>Ustilaginomycotina</taxon>
        <taxon>Ustilaginomycetes</taxon>
        <taxon>Ustilaginales</taxon>
        <taxon>Ustilaginaceae</taxon>
        <taxon>Moesziomyces</taxon>
    </lineage>
</organism>
<name>A0A5C3FFW2_PSEA2</name>
<protein>
    <submittedName>
        <fullName evidence="1">Uncharacterized protein</fullName>
    </submittedName>
</protein>
<evidence type="ECO:0000313" key="1">
    <source>
        <dbReference type="EMBL" id="SPO43046.1"/>
    </source>
</evidence>
<dbReference type="Proteomes" id="UP000325008">
    <property type="component" value="Unassembled WGS sequence"/>
</dbReference>
<keyword evidence="2" id="KW-1185">Reference proteome</keyword>
<reference evidence="1" key="1">
    <citation type="submission" date="2018-03" db="EMBL/GenBank/DDBJ databases">
        <authorList>
            <person name="Guldener U."/>
        </authorList>
    </citation>
    <scope>NUCLEOTIDE SEQUENCE [LARGE SCALE GENOMIC DNA]</scope>
    <source>
        <strain evidence="1">ATCC34888</strain>
    </source>
</reference>
<proteinExistence type="predicted"/>
<dbReference type="EMBL" id="OOIQ01000001">
    <property type="protein sequence ID" value="SPO43046.1"/>
    <property type="molecule type" value="Genomic_DNA"/>
</dbReference>
<comment type="caution">
    <text evidence="1">The sequence shown here is derived from an EMBL/GenBank/DDBJ whole genome shotgun (WGS) entry which is preliminary data.</text>
</comment>
<accession>A0A5C3FFW2</accession>